<dbReference type="InterPro" id="IPR036397">
    <property type="entry name" value="RNaseH_sf"/>
</dbReference>
<dbReference type="EC" id="2.7.7.7" evidence="2"/>
<feature type="domain" description="DNA-directed DNA polymerase family B mitochondria/virus" evidence="9">
    <location>
        <begin position="252"/>
        <end position="355"/>
    </location>
</feature>
<dbReference type="GO" id="GO:0000166">
    <property type="term" value="F:nucleotide binding"/>
    <property type="evidence" value="ECO:0007669"/>
    <property type="project" value="InterPro"/>
</dbReference>
<dbReference type="PANTHER" id="PTHR33568">
    <property type="entry name" value="DNA POLYMERASE"/>
    <property type="match status" value="1"/>
</dbReference>
<comment type="caution">
    <text evidence="10">The sequence shown here is derived from an EMBL/GenBank/DDBJ whole genome shotgun (WGS) entry which is preliminary data.</text>
</comment>
<dbReference type="InterPro" id="IPR012337">
    <property type="entry name" value="RNaseH-like_sf"/>
</dbReference>
<evidence type="ECO:0000256" key="4">
    <source>
        <dbReference type="ARBA" id="ARBA00022695"/>
    </source>
</evidence>
<evidence type="ECO:0000313" key="10">
    <source>
        <dbReference type="EMBL" id="RWR98736.1"/>
    </source>
</evidence>
<evidence type="ECO:0000256" key="5">
    <source>
        <dbReference type="ARBA" id="ARBA00022705"/>
    </source>
</evidence>
<evidence type="ECO:0000256" key="7">
    <source>
        <dbReference type="ARBA" id="ARBA00023125"/>
    </source>
</evidence>
<keyword evidence="4" id="KW-0548">Nucleotidyltransferase</keyword>
<evidence type="ECO:0000256" key="3">
    <source>
        <dbReference type="ARBA" id="ARBA00022679"/>
    </source>
</evidence>
<keyword evidence="6" id="KW-0239">DNA-directed DNA polymerase</keyword>
<comment type="similarity">
    <text evidence="1">Belongs to the DNA polymerase type-B family.</text>
</comment>
<sequence>MKEWRRIRENKCNKQLDGAKNLASFCGIHFQKPLTLDDFQIIQEKLNDYQLKVIDCSTRQTIFEGPFKQKQIGIEFDENNKHYNAIIKIQSYFNKSYTCEHCGLMFKNKSWHRCELMCKKCLTLKCDPAQQFINCELCNREFYGSLCYQAHLKSTCNSKKKCAQCLIEYRVNKKVAHVCDQYICQRCNKQYTTMPHHCFLPVKNTEKLENEDNLPKIIIAFDVERYWGYDCIKKFCDDIYGEIAPKAEEAKANVYVFAHNAKGFDSHFILRDLFSREFTTKPEIIMVGNKILKLDIGNIRFMDSLCIFQQPLDKLPKAYGLSEIKGFFPHEFNQEANFNYEGPMPDLKYFELEYMTPSKAAEIKCWYDEQVAND</sequence>
<gene>
    <name evidence="10" type="ORF">B4U79_14721</name>
</gene>
<evidence type="ECO:0000259" key="9">
    <source>
        <dbReference type="Pfam" id="PF03175"/>
    </source>
</evidence>
<dbReference type="GO" id="GO:0003677">
    <property type="term" value="F:DNA binding"/>
    <property type="evidence" value="ECO:0007669"/>
    <property type="project" value="UniProtKB-KW"/>
</dbReference>
<keyword evidence="3" id="KW-0808">Transferase</keyword>
<comment type="catalytic activity">
    <reaction evidence="8">
        <text>DNA(n) + a 2'-deoxyribonucleoside 5'-triphosphate = DNA(n+1) + diphosphate</text>
        <dbReference type="Rhea" id="RHEA:22508"/>
        <dbReference type="Rhea" id="RHEA-COMP:17339"/>
        <dbReference type="Rhea" id="RHEA-COMP:17340"/>
        <dbReference type="ChEBI" id="CHEBI:33019"/>
        <dbReference type="ChEBI" id="CHEBI:61560"/>
        <dbReference type="ChEBI" id="CHEBI:173112"/>
        <dbReference type="EC" id="2.7.7.7"/>
    </reaction>
</comment>
<feature type="non-terminal residue" evidence="10">
    <location>
        <position position="374"/>
    </location>
</feature>
<dbReference type="Pfam" id="PF03175">
    <property type="entry name" value="DNA_pol_B_2"/>
    <property type="match status" value="1"/>
</dbReference>
<dbReference type="EMBL" id="NCKU01019362">
    <property type="protein sequence ID" value="RWR98736.1"/>
    <property type="molecule type" value="Genomic_DNA"/>
</dbReference>
<dbReference type="PANTHER" id="PTHR33568:SF3">
    <property type="entry name" value="DNA-DIRECTED DNA POLYMERASE"/>
    <property type="match status" value="1"/>
</dbReference>
<dbReference type="AlphaFoldDB" id="A0A3S3NNN8"/>
<dbReference type="STRING" id="1965070.A0A3S3NNN8"/>
<dbReference type="SUPFAM" id="SSF53098">
    <property type="entry name" value="Ribonuclease H-like"/>
    <property type="match status" value="1"/>
</dbReference>
<protein>
    <recommendedName>
        <fullName evidence="2">DNA-directed DNA polymerase</fullName>
        <ecNumber evidence="2">2.7.7.7</ecNumber>
    </recommendedName>
</protein>
<keyword evidence="11" id="KW-1185">Reference proteome</keyword>
<keyword evidence="5" id="KW-0235">DNA replication</keyword>
<dbReference type="Proteomes" id="UP000285301">
    <property type="component" value="Unassembled WGS sequence"/>
</dbReference>
<reference evidence="10 11" key="1">
    <citation type="journal article" date="2018" name="Gigascience">
        <title>Genomes of trombidid mites reveal novel predicted allergens and laterally-transferred genes associated with secondary metabolism.</title>
        <authorList>
            <person name="Dong X."/>
            <person name="Chaisiri K."/>
            <person name="Xia D."/>
            <person name="Armstrong S.D."/>
            <person name="Fang Y."/>
            <person name="Donnelly M.J."/>
            <person name="Kadowaki T."/>
            <person name="McGarry J.W."/>
            <person name="Darby A.C."/>
            <person name="Makepeace B.L."/>
        </authorList>
    </citation>
    <scope>NUCLEOTIDE SEQUENCE [LARGE SCALE GENOMIC DNA]</scope>
    <source>
        <strain evidence="10">UoL-WK</strain>
    </source>
</reference>
<dbReference type="GO" id="GO:0006260">
    <property type="term" value="P:DNA replication"/>
    <property type="evidence" value="ECO:0007669"/>
    <property type="project" value="UniProtKB-KW"/>
</dbReference>
<organism evidence="10 11">
    <name type="scientific">Dinothrombium tinctorium</name>
    <dbReference type="NCBI Taxonomy" id="1965070"/>
    <lineage>
        <taxon>Eukaryota</taxon>
        <taxon>Metazoa</taxon>
        <taxon>Ecdysozoa</taxon>
        <taxon>Arthropoda</taxon>
        <taxon>Chelicerata</taxon>
        <taxon>Arachnida</taxon>
        <taxon>Acari</taxon>
        <taxon>Acariformes</taxon>
        <taxon>Trombidiformes</taxon>
        <taxon>Prostigmata</taxon>
        <taxon>Anystina</taxon>
        <taxon>Parasitengona</taxon>
        <taxon>Trombidioidea</taxon>
        <taxon>Trombidiidae</taxon>
        <taxon>Dinothrombium</taxon>
    </lineage>
</organism>
<dbReference type="Gene3D" id="3.30.420.10">
    <property type="entry name" value="Ribonuclease H-like superfamily/Ribonuclease H"/>
    <property type="match status" value="1"/>
</dbReference>
<dbReference type="OrthoDB" id="6154771at2759"/>
<proteinExistence type="inferred from homology"/>
<accession>A0A3S3NNN8</accession>
<keyword evidence="7" id="KW-0238">DNA-binding</keyword>
<evidence type="ECO:0000256" key="6">
    <source>
        <dbReference type="ARBA" id="ARBA00022932"/>
    </source>
</evidence>
<evidence type="ECO:0000313" key="11">
    <source>
        <dbReference type="Proteomes" id="UP000285301"/>
    </source>
</evidence>
<name>A0A3S3NNN8_9ACAR</name>
<dbReference type="GO" id="GO:0003887">
    <property type="term" value="F:DNA-directed DNA polymerase activity"/>
    <property type="evidence" value="ECO:0007669"/>
    <property type="project" value="UniProtKB-KW"/>
</dbReference>
<dbReference type="InterPro" id="IPR004868">
    <property type="entry name" value="DNA-dir_DNA_pol_B_mt/vir"/>
</dbReference>
<evidence type="ECO:0000256" key="2">
    <source>
        <dbReference type="ARBA" id="ARBA00012417"/>
    </source>
</evidence>
<evidence type="ECO:0000256" key="8">
    <source>
        <dbReference type="ARBA" id="ARBA00049244"/>
    </source>
</evidence>
<evidence type="ECO:0000256" key="1">
    <source>
        <dbReference type="ARBA" id="ARBA00005755"/>
    </source>
</evidence>